<feature type="transmembrane region" description="Helical" evidence="1">
    <location>
        <begin position="42"/>
        <end position="71"/>
    </location>
</feature>
<keyword evidence="2" id="KW-0503">Monooxygenase</keyword>
<sequence length="253" mass="28822">MSRSGKDFIGLLPSQDKQPRNHFFGPGQQAHFIRNRLSTSTWLCLGAIAQGLLILVVGRIALYPAILLMLYRAFDTYAMTVGWKHNPYMDNIIPTKFSAQFPDSEGHYGNKPSNSDVVGSNKLGDYFSNMAIDLDKHSEEFGFLGMTSWLNSSDRETKPEFMAVCYFRTTEGLHAFAHSQYHRDAWDWWNRTISEHKHLSIWHEVYHAPQGHWENIYVNSHPAGINSTTFKVFDQESGSEKWASPIVDASKGC</sequence>
<reference evidence="2" key="1">
    <citation type="submission" date="2021-12" db="EMBL/GenBank/DDBJ databases">
        <authorList>
            <person name="Zaccaron A."/>
            <person name="Stergiopoulos I."/>
        </authorList>
    </citation>
    <scope>NUCLEOTIDE SEQUENCE</scope>
    <source>
        <strain evidence="2">Race5_Kim</strain>
    </source>
</reference>
<dbReference type="OrthoDB" id="3202396at2759"/>
<dbReference type="Proteomes" id="UP000756132">
    <property type="component" value="Chromosome 8"/>
</dbReference>
<evidence type="ECO:0000256" key="1">
    <source>
        <dbReference type="SAM" id="Phobius"/>
    </source>
</evidence>
<keyword evidence="1" id="KW-0812">Transmembrane</keyword>
<dbReference type="RefSeq" id="XP_047765389.1">
    <property type="nucleotide sequence ID" value="XM_047910670.1"/>
</dbReference>
<keyword evidence="1" id="KW-0472">Membrane</keyword>
<proteinExistence type="predicted"/>
<dbReference type="GeneID" id="71991400"/>
<dbReference type="EMBL" id="CP090170">
    <property type="protein sequence ID" value="UJO21023.1"/>
    <property type="molecule type" value="Genomic_DNA"/>
</dbReference>
<evidence type="ECO:0000313" key="3">
    <source>
        <dbReference type="Proteomes" id="UP000756132"/>
    </source>
</evidence>
<dbReference type="InterPro" id="IPR025444">
    <property type="entry name" value="Monooxy_af470"/>
</dbReference>
<dbReference type="InterPro" id="IPR011008">
    <property type="entry name" value="Dimeric_a/b-barrel"/>
</dbReference>
<accession>A0A9Q8USQ1</accession>
<protein>
    <submittedName>
        <fullName evidence="2">Monooxygenase</fullName>
    </submittedName>
</protein>
<dbReference type="AlphaFoldDB" id="A0A9Q8USQ1"/>
<organism evidence="2 3">
    <name type="scientific">Passalora fulva</name>
    <name type="common">Tomato leaf mold</name>
    <name type="synonym">Cladosporium fulvum</name>
    <dbReference type="NCBI Taxonomy" id="5499"/>
    <lineage>
        <taxon>Eukaryota</taxon>
        <taxon>Fungi</taxon>
        <taxon>Dikarya</taxon>
        <taxon>Ascomycota</taxon>
        <taxon>Pezizomycotina</taxon>
        <taxon>Dothideomycetes</taxon>
        <taxon>Dothideomycetidae</taxon>
        <taxon>Mycosphaerellales</taxon>
        <taxon>Mycosphaerellaceae</taxon>
        <taxon>Fulvia</taxon>
    </lineage>
</organism>
<dbReference type="Pfam" id="PF13826">
    <property type="entry name" value="Monooxy_af470-like"/>
    <property type="match status" value="1"/>
</dbReference>
<reference evidence="2" key="2">
    <citation type="journal article" date="2022" name="Microb. Genom.">
        <title>A chromosome-scale genome assembly of the tomato pathogen Cladosporium fulvum reveals a compartmentalized genome architecture and the presence of a dispensable chromosome.</title>
        <authorList>
            <person name="Zaccaron A.Z."/>
            <person name="Chen L.H."/>
            <person name="Samaras A."/>
            <person name="Stergiopoulos I."/>
        </authorList>
    </citation>
    <scope>NUCLEOTIDE SEQUENCE</scope>
    <source>
        <strain evidence="2">Race5_Kim</strain>
    </source>
</reference>
<evidence type="ECO:0000313" key="2">
    <source>
        <dbReference type="EMBL" id="UJO21023.1"/>
    </source>
</evidence>
<keyword evidence="2" id="KW-0560">Oxidoreductase</keyword>
<name>A0A9Q8USQ1_PASFU</name>
<keyword evidence="3" id="KW-1185">Reference proteome</keyword>
<dbReference type="GO" id="GO:0004497">
    <property type="term" value="F:monooxygenase activity"/>
    <property type="evidence" value="ECO:0007669"/>
    <property type="project" value="UniProtKB-KW"/>
</dbReference>
<gene>
    <name evidence="2" type="ORF">CLAFUR5_11522</name>
</gene>
<dbReference type="KEGG" id="ffu:CLAFUR5_11522"/>
<dbReference type="SUPFAM" id="SSF54909">
    <property type="entry name" value="Dimeric alpha+beta barrel"/>
    <property type="match status" value="1"/>
</dbReference>
<keyword evidence="1" id="KW-1133">Transmembrane helix</keyword>